<dbReference type="Proteomes" id="UP000295043">
    <property type="component" value="Unassembled WGS sequence"/>
</dbReference>
<feature type="domain" description="FixC-like C-terminal" evidence="10">
    <location>
        <begin position="369"/>
        <end position="435"/>
    </location>
</feature>
<dbReference type="Pfam" id="PF26311">
    <property type="entry name" value="ETF-QO_FixC_C"/>
    <property type="match status" value="1"/>
</dbReference>
<evidence type="ECO:0000259" key="10">
    <source>
        <dbReference type="Pfam" id="PF26311"/>
    </source>
</evidence>
<comment type="function">
    <text evidence="2">Could be required for the formation of a functional nitrogenase Fe protein. Probably accepts electrons from FixA/FixB and reduces a quinone.</text>
</comment>
<name>A0A1L3LT84_9HYPH</name>
<protein>
    <recommendedName>
        <fullName evidence="4 8">Protein FixC</fullName>
    </recommendedName>
</protein>
<evidence type="ECO:0000313" key="14">
    <source>
        <dbReference type="Proteomes" id="UP000295043"/>
    </source>
</evidence>
<evidence type="ECO:0000256" key="2">
    <source>
        <dbReference type="ARBA" id="ARBA00003676"/>
    </source>
</evidence>
<evidence type="ECO:0000313" key="12">
    <source>
        <dbReference type="EMBL" id="TCN26999.1"/>
    </source>
</evidence>
<dbReference type="Pfam" id="PF01134">
    <property type="entry name" value="GIDA"/>
    <property type="match status" value="1"/>
</dbReference>
<reference evidence="12 14" key="2">
    <citation type="submission" date="2019-03" db="EMBL/GenBank/DDBJ databases">
        <title>Genomic Encyclopedia of Type Strains, Phase IV (KMG-V): Genome sequencing to study the core and pangenomes of soil and plant-associated prokaryotes.</title>
        <authorList>
            <person name="Whitman W."/>
        </authorList>
    </citation>
    <scope>NUCLEOTIDE SEQUENCE [LARGE SCALE GENOMIC DNA]</scope>
    <source>
        <strain evidence="12 14">23C40</strain>
    </source>
</reference>
<keyword evidence="11" id="KW-0614">Plasmid</keyword>
<dbReference type="AlphaFoldDB" id="A0A1L3LT84"/>
<keyword evidence="6 8" id="KW-0274">FAD</keyword>
<geneLocation type="plasmid" evidence="11 13">
    <name>B</name>
</geneLocation>
<dbReference type="Proteomes" id="UP000182306">
    <property type="component" value="Plasmid B"/>
</dbReference>
<evidence type="ECO:0000256" key="6">
    <source>
        <dbReference type="ARBA" id="ARBA00022827"/>
    </source>
</evidence>
<keyword evidence="5 8" id="KW-0285">Flavoprotein</keyword>
<dbReference type="PANTHER" id="PTHR43624:SF2">
    <property type="entry name" value="ELECTRON TRANSFER FLAVOPROTEIN-QUINONE OXIDOREDUCTASE YDIS-RELATED"/>
    <property type="match status" value="1"/>
</dbReference>
<sequence>MTEEKFDAIVIGAGMAGNAAAYTMASRGLKVLQLERGEYPGSKNVQGAIMYSNMLEKIIPDFRDDAPLERHLIEQRFWMMDDTSHIGMQYRSDDFNESRHNRYTVIRAQFDKWFSRKVREAGATVLCETTVTELARDSDGKVIGVLTDRTGDMILADVVVLAEGVNGLLGTRAGLRETPKPQNVALAVKEMHFLPEEVIDQRFGLKANEGCVIEAAGTISRSMAGLAFLYTNKESISIGIGCLVSDFAATMESPYELLESFKNHPSIRTLIAGSEVKEYAAHLIPEGGYRAIPQLFGNGWVVVGDAAQLNNAVHREGSNLAMTSGRLAGEAIFLVRKGGRPMTKENLALYKSMLDKSFVIKDLRKYKDMPALLHTNSRNFFTTYPQLLSQAAQNFMRVDSTPKLDKERATTAAFIKARSRWGLVGDAVRLAFAWR</sequence>
<dbReference type="InterPro" id="IPR036188">
    <property type="entry name" value="FAD/NAD-bd_sf"/>
</dbReference>
<dbReference type="Gene3D" id="3.50.50.60">
    <property type="entry name" value="FAD/NAD(P)-binding domain"/>
    <property type="match status" value="1"/>
</dbReference>
<accession>A0A1L3LT84</accession>
<dbReference type="GO" id="GO:0016491">
    <property type="term" value="F:oxidoreductase activity"/>
    <property type="evidence" value="ECO:0007669"/>
    <property type="project" value="UniProtKB-UniRule"/>
</dbReference>
<comment type="cofactor">
    <cofactor evidence="1 8">
        <name>FAD</name>
        <dbReference type="ChEBI" id="CHEBI:57692"/>
    </cofactor>
</comment>
<dbReference type="InterPro" id="IPR039651">
    <property type="entry name" value="FixC-like"/>
</dbReference>
<dbReference type="InterPro" id="IPR059103">
    <property type="entry name" value="FixC-like_C"/>
</dbReference>
<dbReference type="KEGG" id="same:SAMCFNEI73_pB0090"/>
<evidence type="ECO:0000259" key="9">
    <source>
        <dbReference type="Pfam" id="PF01134"/>
    </source>
</evidence>
<evidence type="ECO:0000256" key="1">
    <source>
        <dbReference type="ARBA" id="ARBA00001974"/>
    </source>
</evidence>
<comment type="similarity">
    <text evidence="3 8">Belongs to the ETF-QO/FixC family.</text>
</comment>
<dbReference type="EMBL" id="CP013109">
    <property type="protein sequence ID" value="APG93290.1"/>
    <property type="molecule type" value="Genomic_DNA"/>
</dbReference>
<dbReference type="SUPFAM" id="SSF54373">
    <property type="entry name" value="FAD-linked reductases, C-terminal domain"/>
    <property type="match status" value="1"/>
</dbReference>
<organism evidence="11 13">
    <name type="scientific">Sinorhizobium americanum</name>
    <dbReference type="NCBI Taxonomy" id="194963"/>
    <lineage>
        <taxon>Bacteria</taxon>
        <taxon>Pseudomonadati</taxon>
        <taxon>Pseudomonadota</taxon>
        <taxon>Alphaproteobacteria</taxon>
        <taxon>Hyphomicrobiales</taxon>
        <taxon>Rhizobiaceae</taxon>
        <taxon>Sinorhizobium/Ensifer group</taxon>
        <taxon>Sinorhizobium</taxon>
    </lineage>
</organism>
<gene>
    <name evidence="11" type="primary">fixC</name>
    <name evidence="12" type="ORF">EV184_11673</name>
    <name evidence="11" type="ORF">SAMCFNEI73_pB0090</name>
</gene>
<feature type="domain" description="MnmG N-terminal" evidence="9">
    <location>
        <begin position="7"/>
        <end position="165"/>
    </location>
</feature>
<dbReference type="OrthoDB" id="417034at2"/>
<evidence type="ECO:0000256" key="8">
    <source>
        <dbReference type="RuleBase" id="RU366069"/>
    </source>
</evidence>
<dbReference type="GO" id="GO:0071949">
    <property type="term" value="F:FAD binding"/>
    <property type="evidence" value="ECO:0007669"/>
    <property type="project" value="UniProtKB-UniRule"/>
</dbReference>
<dbReference type="PANTHER" id="PTHR43624">
    <property type="entry name" value="ELECTRON TRANSFER FLAVOPROTEIN-QUINONE OXIDOREDUCTASE YDIS-RELATED"/>
    <property type="match status" value="1"/>
</dbReference>
<evidence type="ECO:0000313" key="11">
    <source>
        <dbReference type="EMBL" id="APG93290.1"/>
    </source>
</evidence>
<evidence type="ECO:0000256" key="7">
    <source>
        <dbReference type="ARBA" id="ARBA00023002"/>
    </source>
</evidence>
<evidence type="ECO:0000256" key="5">
    <source>
        <dbReference type="ARBA" id="ARBA00022630"/>
    </source>
</evidence>
<proteinExistence type="inferred from homology"/>
<comment type="function">
    <text evidence="8">Part of an electron transfer system.</text>
</comment>
<dbReference type="InterPro" id="IPR040131">
    <property type="entry name" value="MnmG_N"/>
</dbReference>
<evidence type="ECO:0000256" key="3">
    <source>
        <dbReference type="ARBA" id="ARBA00006796"/>
    </source>
</evidence>
<keyword evidence="13" id="KW-1185">Reference proteome</keyword>
<dbReference type="EMBL" id="SLVU01000016">
    <property type="protein sequence ID" value="TCN26999.1"/>
    <property type="molecule type" value="Genomic_DNA"/>
</dbReference>
<evidence type="ECO:0000313" key="13">
    <source>
        <dbReference type="Proteomes" id="UP000182306"/>
    </source>
</evidence>
<keyword evidence="7 8" id="KW-0560">Oxidoreductase</keyword>
<dbReference type="RefSeq" id="WP_037390214.1">
    <property type="nucleotide sequence ID" value="NZ_CP013109.1"/>
</dbReference>
<dbReference type="SUPFAM" id="SSF51905">
    <property type="entry name" value="FAD/NAD(P)-binding domain"/>
    <property type="match status" value="1"/>
</dbReference>
<evidence type="ECO:0000256" key="4">
    <source>
        <dbReference type="ARBA" id="ARBA00019877"/>
    </source>
</evidence>
<reference evidence="11 13" key="1">
    <citation type="submission" date="2015-10" db="EMBL/GenBank/DDBJ databases">
        <title>Genomic differences between typical nodule nitrogen-fixing rhizobial strains and those coming from bean seeds.</title>
        <authorList>
            <person name="Peralta H."/>
            <person name="Aguilar-Vera A."/>
            <person name="Diaz R."/>
            <person name="Mora Y."/>
            <person name="Martinez-Batallar G."/>
            <person name="Salazar E."/>
            <person name="Vargas-Lagunas C."/>
            <person name="Encarnacion S."/>
            <person name="Girard L."/>
            <person name="Mora J."/>
        </authorList>
    </citation>
    <scope>NUCLEOTIDE SEQUENCE [LARGE SCALE GENOMIC DNA]</scope>
    <source>
        <strain evidence="11 13">CFNEI 73</strain>
        <plasmid evidence="11 13">B</plasmid>
    </source>
</reference>